<gene>
    <name evidence="3" type="ORF">GSTENG00026507001</name>
</gene>
<reference evidence="3" key="2">
    <citation type="submission" date="2004-02" db="EMBL/GenBank/DDBJ databases">
        <authorList>
            <consortium name="Genoscope"/>
            <consortium name="Whitehead Institute Centre for Genome Research"/>
        </authorList>
    </citation>
    <scope>NUCLEOTIDE SEQUENCE</scope>
</reference>
<keyword evidence="1" id="KW-0812">Transmembrane</keyword>
<evidence type="ECO:0000259" key="2">
    <source>
        <dbReference type="Pfam" id="PF17229"/>
    </source>
</evidence>
<dbReference type="Pfam" id="PF17229">
    <property type="entry name" value="SMG1_N"/>
    <property type="match status" value="1"/>
</dbReference>
<comment type="caution">
    <text evidence="3">The sequence shown here is derived from an EMBL/GenBank/DDBJ whole genome shotgun (WGS) entry which is preliminary data.</text>
</comment>
<dbReference type="InterPro" id="IPR035175">
    <property type="entry name" value="SMG1_N"/>
</dbReference>
<organism evidence="3">
    <name type="scientific">Tetraodon nigroviridis</name>
    <name type="common">Spotted green pufferfish</name>
    <name type="synonym">Chelonodon nigroviridis</name>
    <dbReference type="NCBI Taxonomy" id="99883"/>
    <lineage>
        <taxon>Eukaryota</taxon>
        <taxon>Metazoa</taxon>
        <taxon>Chordata</taxon>
        <taxon>Craniata</taxon>
        <taxon>Vertebrata</taxon>
        <taxon>Euteleostomi</taxon>
        <taxon>Actinopterygii</taxon>
        <taxon>Neopterygii</taxon>
        <taxon>Teleostei</taxon>
        <taxon>Neoteleostei</taxon>
        <taxon>Acanthomorphata</taxon>
        <taxon>Eupercaria</taxon>
        <taxon>Tetraodontiformes</taxon>
        <taxon>Tetradontoidea</taxon>
        <taxon>Tetraodontidae</taxon>
        <taxon>Tetraodon</taxon>
    </lineage>
</organism>
<dbReference type="OrthoDB" id="8915695at2759"/>
<keyword evidence="1" id="KW-1133">Transmembrane helix</keyword>
<name>Q4RZF7_TETNG</name>
<keyword evidence="1" id="KW-0472">Membrane</keyword>
<sequence>NAFGWKSVGQELRPNDLTTELPRFQHGNRALASKVMKKTQDRGMGHSEESRLANLLRRVSREDDRDRRLSTLRQLREFISHSESKVVSFITLLFLSHNIYNFIKISFISCHKLVVGHSLGRCLIFFFGQCLQPILFFYMTRKYVRGSKYSL</sequence>
<feature type="transmembrane region" description="Helical" evidence="1">
    <location>
        <begin position="86"/>
        <end position="103"/>
    </location>
</feature>
<feature type="domain" description="Serine/threonine-protein kinase SMG1 N-terminal" evidence="2">
    <location>
        <begin position="1"/>
        <end position="43"/>
    </location>
</feature>
<dbReference type="AlphaFoldDB" id="Q4RZF7"/>
<protein>
    <submittedName>
        <fullName evidence="3">(spotted green pufferfish) hypothetical protein</fullName>
    </submittedName>
</protein>
<reference evidence="3" key="1">
    <citation type="journal article" date="2004" name="Nature">
        <title>Genome duplication in the teleost fish Tetraodon nigroviridis reveals the early vertebrate proto-karyotype.</title>
        <authorList>
            <person name="Jaillon O."/>
            <person name="Aury J.-M."/>
            <person name="Brunet F."/>
            <person name="Petit J.-L."/>
            <person name="Stange-Thomann N."/>
            <person name="Mauceli E."/>
            <person name="Bouneau L."/>
            <person name="Fischer C."/>
            <person name="Ozouf-Costaz C."/>
            <person name="Bernot A."/>
            <person name="Nicaud S."/>
            <person name="Jaffe D."/>
            <person name="Fisher S."/>
            <person name="Lutfalla G."/>
            <person name="Dossat C."/>
            <person name="Segurens B."/>
            <person name="Dasilva C."/>
            <person name="Salanoubat M."/>
            <person name="Levy M."/>
            <person name="Boudet N."/>
            <person name="Castellano S."/>
            <person name="Anthouard V."/>
            <person name="Jubin C."/>
            <person name="Castelli V."/>
            <person name="Katinka M."/>
            <person name="Vacherie B."/>
            <person name="Biemont C."/>
            <person name="Skalli Z."/>
            <person name="Cattolico L."/>
            <person name="Poulain J."/>
            <person name="De Berardinis V."/>
            <person name="Cruaud C."/>
            <person name="Duprat S."/>
            <person name="Brottier P."/>
            <person name="Coutanceau J.-P."/>
            <person name="Gouzy J."/>
            <person name="Parra G."/>
            <person name="Lardier G."/>
            <person name="Chapple C."/>
            <person name="McKernan K.J."/>
            <person name="McEwan P."/>
            <person name="Bosak S."/>
            <person name="Kellis M."/>
            <person name="Volff J.-N."/>
            <person name="Guigo R."/>
            <person name="Zody M.C."/>
            <person name="Mesirov J."/>
            <person name="Lindblad-Toh K."/>
            <person name="Birren B."/>
            <person name="Nusbaum C."/>
            <person name="Kahn D."/>
            <person name="Robinson-Rechavi M."/>
            <person name="Laudet V."/>
            <person name="Schachter V."/>
            <person name="Quetier F."/>
            <person name="Saurin W."/>
            <person name="Scarpelli C."/>
            <person name="Wincker P."/>
            <person name="Lander E.S."/>
            <person name="Weissenbach J."/>
            <person name="Roest Crollius H."/>
        </authorList>
    </citation>
    <scope>NUCLEOTIDE SEQUENCE [LARGE SCALE GENOMIC DNA]</scope>
</reference>
<feature type="non-terminal residue" evidence="3">
    <location>
        <position position="151"/>
    </location>
</feature>
<evidence type="ECO:0000256" key="1">
    <source>
        <dbReference type="SAM" id="Phobius"/>
    </source>
</evidence>
<dbReference type="KEGG" id="tng:GSTEN00026507G001"/>
<accession>Q4RZF7</accession>
<feature type="transmembrane region" description="Helical" evidence="1">
    <location>
        <begin position="123"/>
        <end position="140"/>
    </location>
</feature>
<dbReference type="EMBL" id="CAAE01014932">
    <property type="protein sequence ID" value="CAG06225.1"/>
    <property type="molecule type" value="Genomic_DNA"/>
</dbReference>
<evidence type="ECO:0000313" key="3">
    <source>
        <dbReference type="EMBL" id="CAG06225.1"/>
    </source>
</evidence>
<proteinExistence type="predicted"/>